<evidence type="ECO:0000256" key="6">
    <source>
        <dbReference type="SAM" id="MobiDB-lite"/>
    </source>
</evidence>
<evidence type="ECO:0000313" key="9">
    <source>
        <dbReference type="Proteomes" id="UP001177670"/>
    </source>
</evidence>
<dbReference type="CDD" id="cd18432">
    <property type="entry name" value="BRCT_PAXIP1_rpt6_like"/>
    <property type="match status" value="1"/>
</dbReference>
<proteinExistence type="predicted"/>
<evidence type="ECO:0000256" key="3">
    <source>
        <dbReference type="ARBA" id="ARBA00023242"/>
    </source>
</evidence>
<feature type="compositionally biased region" description="Low complexity" evidence="6">
    <location>
        <begin position="1344"/>
        <end position="1358"/>
    </location>
</feature>
<feature type="region of interest" description="Disordered" evidence="6">
    <location>
        <begin position="24"/>
        <end position="46"/>
    </location>
</feature>
<feature type="compositionally biased region" description="Polar residues" evidence="6">
    <location>
        <begin position="735"/>
        <end position="752"/>
    </location>
</feature>
<feature type="region of interest" description="Disordered" evidence="6">
    <location>
        <begin position="365"/>
        <end position="394"/>
    </location>
</feature>
<dbReference type="InterPro" id="IPR036420">
    <property type="entry name" value="BRCT_dom_sf"/>
</dbReference>
<feature type="compositionally biased region" description="Basic residues" evidence="6">
    <location>
        <begin position="1217"/>
        <end position="1228"/>
    </location>
</feature>
<feature type="region of interest" description="Disordered" evidence="6">
    <location>
        <begin position="735"/>
        <end position="792"/>
    </location>
</feature>
<name>A0AA40GAF1_9HYME</name>
<feature type="compositionally biased region" description="Basic residues" evidence="6">
    <location>
        <begin position="879"/>
        <end position="890"/>
    </location>
</feature>
<dbReference type="PROSITE" id="PS50172">
    <property type="entry name" value="BRCT"/>
    <property type="match status" value="2"/>
</dbReference>
<feature type="compositionally biased region" description="Low complexity" evidence="6">
    <location>
        <begin position="1466"/>
        <end position="1495"/>
    </location>
</feature>
<feature type="compositionally biased region" description="Basic and acidic residues" evidence="6">
    <location>
        <begin position="368"/>
        <end position="377"/>
    </location>
</feature>
<accession>A0AA40GAF1</accession>
<feature type="region of interest" description="Disordered" evidence="6">
    <location>
        <begin position="300"/>
        <end position="326"/>
    </location>
</feature>
<feature type="region of interest" description="Disordered" evidence="6">
    <location>
        <begin position="1138"/>
        <end position="1186"/>
    </location>
</feature>
<evidence type="ECO:0000256" key="4">
    <source>
        <dbReference type="ARBA" id="ARBA00023858"/>
    </source>
</evidence>
<feature type="compositionally biased region" description="Basic and acidic residues" evidence="6">
    <location>
        <begin position="1334"/>
        <end position="1343"/>
    </location>
</feature>
<feature type="compositionally biased region" description="Polar residues" evidence="6">
    <location>
        <begin position="1430"/>
        <end position="1439"/>
    </location>
</feature>
<feature type="compositionally biased region" description="Basic and acidic residues" evidence="6">
    <location>
        <begin position="936"/>
        <end position="945"/>
    </location>
</feature>
<feature type="compositionally biased region" description="Basic and acidic residues" evidence="6">
    <location>
        <begin position="413"/>
        <end position="423"/>
    </location>
</feature>
<feature type="compositionally biased region" description="Basic residues" evidence="6">
    <location>
        <begin position="1163"/>
        <end position="1172"/>
    </location>
</feature>
<feature type="region of interest" description="Disordered" evidence="6">
    <location>
        <begin position="1430"/>
        <end position="1495"/>
    </location>
</feature>
<feature type="compositionally biased region" description="Polar residues" evidence="6">
    <location>
        <begin position="1365"/>
        <end position="1390"/>
    </location>
</feature>
<comment type="caution">
    <text evidence="8">The sequence shown here is derived from an EMBL/GenBank/DDBJ whole genome shotgun (WGS) entry which is preliminary data.</text>
</comment>
<feature type="compositionally biased region" description="Low complexity" evidence="6">
    <location>
        <begin position="909"/>
        <end position="921"/>
    </location>
</feature>
<dbReference type="SUPFAM" id="SSF52113">
    <property type="entry name" value="BRCT domain"/>
    <property type="match status" value="1"/>
</dbReference>
<feature type="compositionally biased region" description="Basic and acidic residues" evidence="6">
    <location>
        <begin position="781"/>
        <end position="792"/>
    </location>
</feature>
<feature type="region of interest" description="Disordered" evidence="6">
    <location>
        <begin position="1199"/>
        <end position="1245"/>
    </location>
</feature>
<dbReference type="Pfam" id="PF16770">
    <property type="entry name" value="RTT107_BRCT_5"/>
    <property type="match status" value="1"/>
</dbReference>
<feature type="region of interest" description="Disordered" evidence="6">
    <location>
        <begin position="74"/>
        <end position="99"/>
    </location>
</feature>
<protein>
    <recommendedName>
        <fullName evidence="4">PAX-interacting protein 1</fullName>
    </recommendedName>
    <alternativeName>
        <fullName evidence="5">PAX transactivation activation domain-interacting protein</fullName>
    </alternativeName>
</protein>
<feature type="region of interest" description="Disordered" evidence="6">
    <location>
        <begin position="1334"/>
        <end position="1412"/>
    </location>
</feature>
<keyword evidence="9" id="KW-1185">Reference proteome</keyword>
<dbReference type="PANTHER" id="PTHR23196:SF1">
    <property type="entry name" value="PAX-INTERACTING PROTEIN 1"/>
    <property type="match status" value="1"/>
</dbReference>
<dbReference type="GO" id="GO:0006974">
    <property type="term" value="P:DNA damage response"/>
    <property type="evidence" value="ECO:0007669"/>
    <property type="project" value="UniProtKB-KW"/>
</dbReference>
<feature type="compositionally biased region" description="Polar residues" evidence="6">
    <location>
        <begin position="682"/>
        <end position="691"/>
    </location>
</feature>
<evidence type="ECO:0000256" key="2">
    <source>
        <dbReference type="ARBA" id="ARBA00022763"/>
    </source>
</evidence>
<dbReference type="InterPro" id="IPR001357">
    <property type="entry name" value="BRCT_dom"/>
</dbReference>
<feature type="domain" description="BRCT" evidence="7">
    <location>
        <begin position="1505"/>
        <end position="1583"/>
    </location>
</feature>
<dbReference type="GO" id="GO:0005634">
    <property type="term" value="C:nucleus"/>
    <property type="evidence" value="ECO:0007669"/>
    <property type="project" value="UniProtKB-SubCell"/>
</dbReference>
<feature type="compositionally biased region" description="Polar residues" evidence="6">
    <location>
        <begin position="307"/>
        <end position="326"/>
    </location>
</feature>
<evidence type="ECO:0000313" key="8">
    <source>
        <dbReference type="EMBL" id="KAK1133676.1"/>
    </source>
</evidence>
<dbReference type="EMBL" id="JAHYIQ010000003">
    <property type="protein sequence ID" value="KAK1133676.1"/>
    <property type="molecule type" value="Genomic_DNA"/>
</dbReference>
<dbReference type="CDD" id="cd17744">
    <property type="entry name" value="BRCT_MDC1_rpt1"/>
    <property type="match status" value="1"/>
</dbReference>
<comment type="subcellular location">
    <subcellularLocation>
        <location evidence="1">Nucleus</location>
    </subcellularLocation>
</comment>
<evidence type="ECO:0000256" key="5">
    <source>
        <dbReference type="ARBA" id="ARBA00030146"/>
    </source>
</evidence>
<sequence>MVRAVFKVSLPLDDSLIPETPALSRQKTQQRVIPGTPDSSFNNSSANVSLIPATQDETKKSVFRYPSLPLRTSTTSIRKSSVQNSSIDDQDNSQSFGVEKQNVGESKISIYDMETQNFSCNSYNKTNIDIHDAESQKICILNSIKNLTKSVDMGKQSKIEAPEEVTDIYDIETQHDIDFHDIETAKNINIHNLKTRDNSIRDSEKLEKTGIEEEKNSRMEGRTNVNNTIIQKKEDNDSTSHCNTNKSKNEKLSDIEKDLQNRVEVVETSEDDASEFNMSRNLVSPKNLEEFEEYIEDDNLSDEIKSRSPTSITSCVNDDNGINSKSIDNENIYEAATQINKIHKNDFRASLADDSDDTDNEIVFQRYSRNDSQESKKSSKSQISDSDDSITDEEGQLTEMVAKVKQAIETSLEIRHNRSKEMKNSNSSRDSEDLFNMLTQPSNLKNEDSSSKCNKKLKDTEDKNEVDSDSPTQVIDKKGTKNNMEISEEIGVEELDDMASTQILPMNKPSFRETSSIISTRNNKDSNEEDITEMEYNNRPTQVINTEEKALDMSNNNPLTSSNSSVLTVEEYNTENIDYEMACTQPIDDIKKQKSVPSVIDKNENKSKSTIANFDDSVEKTLKVMFENTMEEHIEDQPQISIQTLENILELSQSEDESPNVNSDSATSRKAKKSQKERKSKTTIIKTSPSFVSHKKSCNSPLSLQRHNISNSESVKNIINEGSEKETENLLISNSIPTDLSTPKSTIENSTPKFVCKYPPTSKSSVPEDPSTPKSLRQKHLKESKIAKTHQEETNMVKNDNDKLKNCVENVGDQESGTSNGEQLQQISKIISEDEDILAGLPEFRISGTLSNPPSPTLSEYRININKNRAKQISIKIAPKKRGISRKSSRRTLDRRVIENATHTINEPNSMSTSENSSNSFINNLNADKISVCENDEKKVSEKSKGSMKKTKNLYNSKRSDSLPKSKSINSQEKTKQSISIPSNRKTRNSSKENTDFSSVFQVEKEVLIEKVAAEPAKGNVVRGSRFKKRSLSMVDVIDNSSSKKRKDINDDVFVENRNKKIISGRQSANILDFTVRKNLSNNGKMSEEVNLNKEAIVKVERISLSTPTGSISGTPTESVIENDNRNINRQNRHKNVVNSQIASSTSTKENEKTTQNVEMQRNARRATKKTKPLTDDISSEVGEESQEVEMIMNGALKEQNNNSNIETKKNTQKNARNTRLRSTRKRGNTNVYMDTDDTETSSSSVLSESDNAYLEPISKNKRAKVTKSSLILTNITVNEYIKETKGRNKRLIKSTRGQQSIMDSSVESIANQTNLNNDTKNIFGIINTVVNKSTKESKRNDKQSTSSSRSQQSIMDSSVKESTETIANKTNLGNSTKNTLSVINTMANKSTKETKRNNKQSTRLSQSQQSVIDSSIIIDSIEENTKNNRTSLGISKTNNLKDKQQTHTTGKTKNNKRRKKDFIEETSSSETNTSNEITSILSTPTRTRRSMSSSFAMQSPLRIKHKILFTGISSNDYSKLLTKLGASQVDNPTKCTVLVTDKVRRTVKFLCALALSVPIVSVDWLITSEKAGHFIELENYILKDSAAETKFRFKLEESLKKAKEHKLLEGYTLVVTPNVTPPLPELKNIIISCGGKALLRPPSSWPRNSIIISHEEDLTNAKKFLEKAPKTVTVHSTEFLLTGILRQELEFTEFKLI</sequence>
<keyword evidence="2" id="KW-0227">DNA damage</keyword>
<dbReference type="Proteomes" id="UP001177670">
    <property type="component" value="Unassembled WGS sequence"/>
</dbReference>
<feature type="compositionally biased region" description="Acidic residues" evidence="6">
    <location>
        <begin position="385"/>
        <end position="394"/>
    </location>
</feature>
<dbReference type="SMART" id="SM00292">
    <property type="entry name" value="BRCT"/>
    <property type="match status" value="2"/>
</dbReference>
<reference evidence="8" key="1">
    <citation type="submission" date="2021-10" db="EMBL/GenBank/DDBJ databases">
        <title>Melipona bicolor Genome sequencing and assembly.</title>
        <authorList>
            <person name="Araujo N.S."/>
            <person name="Arias M.C."/>
        </authorList>
    </citation>
    <scope>NUCLEOTIDE SEQUENCE</scope>
    <source>
        <strain evidence="8">USP_2M_L1-L4_2017</strain>
        <tissue evidence="8">Whole body</tissue>
    </source>
</reference>
<organism evidence="8 9">
    <name type="scientific">Melipona bicolor</name>
    <dbReference type="NCBI Taxonomy" id="60889"/>
    <lineage>
        <taxon>Eukaryota</taxon>
        <taxon>Metazoa</taxon>
        <taxon>Ecdysozoa</taxon>
        <taxon>Arthropoda</taxon>
        <taxon>Hexapoda</taxon>
        <taxon>Insecta</taxon>
        <taxon>Pterygota</taxon>
        <taxon>Neoptera</taxon>
        <taxon>Endopterygota</taxon>
        <taxon>Hymenoptera</taxon>
        <taxon>Apocrita</taxon>
        <taxon>Aculeata</taxon>
        <taxon>Apoidea</taxon>
        <taxon>Anthophila</taxon>
        <taxon>Apidae</taxon>
        <taxon>Melipona</taxon>
    </lineage>
</organism>
<feature type="compositionally biased region" description="Basic and acidic residues" evidence="6">
    <location>
        <begin position="445"/>
        <end position="466"/>
    </location>
</feature>
<dbReference type="PANTHER" id="PTHR23196">
    <property type="entry name" value="PAX TRANSCRIPTION ACTIVATION DOMAIN INTERACTING PROTEIN"/>
    <property type="match status" value="1"/>
</dbReference>
<feature type="compositionally biased region" description="Polar residues" evidence="6">
    <location>
        <begin position="965"/>
        <end position="984"/>
    </location>
</feature>
<dbReference type="InterPro" id="IPR051579">
    <property type="entry name" value="DDR_Transcriptional_Reg"/>
</dbReference>
<dbReference type="Gene3D" id="3.40.50.10190">
    <property type="entry name" value="BRCT domain"/>
    <property type="match status" value="2"/>
</dbReference>
<dbReference type="Pfam" id="PF16589">
    <property type="entry name" value="BRCT_2"/>
    <property type="match status" value="1"/>
</dbReference>
<feature type="region of interest" description="Disordered" evidence="6">
    <location>
        <begin position="936"/>
        <end position="995"/>
    </location>
</feature>
<keyword evidence="3" id="KW-0539">Nucleus</keyword>
<feature type="region of interest" description="Disordered" evidence="6">
    <location>
        <begin position="413"/>
        <end position="478"/>
    </location>
</feature>
<evidence type="ECO:0000256" key="1">
    <source>
        <dbReference type="ARBA" id="ARBA00004123"/>
    </source>
</evidence>
<evidence type="ECO:0000259" key="7">
    <source>
        <dbReference type="PROSITE" id="PS50172"/>
    </source>
</evidence>
<feature type="domain" description="BRCT" evidence="7">
    <location>
        <begin position="1604"/>
        <end position="1698"/>
    </location>
</feature>
<feature type="compositionally biased region" description="Low complexity" evidence="6">
    <location>
        <begin position="80"/>
        <end position="95"/>
    </location>
</feature>
<gene>
    <name evidence="8" type="ORF">K0M31_011469</name>
</gene>
<feature type="region of interest" description="Disordered" evidence="6">
    <location>
        <begin position="234"/>
        <end position="253"/>
    </location>
</feature>
<feature type="compositionally biased region" description="Basic residues" evidence="6">
    <location>
        <begin position="669"/>
        <end position="681"/>
    </location>
</feature>
<feature type="region of interest" description="Disordered" evidence="6">
    <location>
        <begin position="652"/>
        <end position="706"/>
    </location>
</feature>
<feature type="region of interest" description="Disordered" evidence="6">
    <location>
        <begin position="879"/>
        <end position="921"/>
    </location>
</feature>